<evidence type="ECO:0000256" key="6">
    <source>
        <dbReference type="SAM" id="MobiDB-lite"/>
    </source>
</evidence>
<reference evidence="8 9" key="1">
    <citation type="submission" date="2020-05" db="EMBL/GenBank/DDBJ databases">
        <title>Nakamurella sp. DB0629 isolated from air conditioner.</title>
        <authorList>
            <person name="Kim D.H."/>
            <person name="Kim D.-U."/>
        </authorList>
    </citation>
    <scope>NUCLEOTIDE SEQUENCE [LARGE SCALE GENOMIC DNA]</scope>
    <source>
        <strain evidence="8 9">DB0629</strain>
    </source>
</reference>
<evidence type="ECO:0000313" key="9">
    <source>
        <dbReference type="Proteomes" id="UP000562984"/>
    </source>
</evidence>
<dbReference type="CDD" id="cd06171">
    <property type="entry name" value="Sigma70_r4"/>
    <property type="match status" value="1"/>
</dbReference>
<dbReference type="Gene3D" id="1.10.10.10">
    <property type="entry name" value="Winged helix-like DNA-binding domain superfamily/Winged helix DNA-binding domain"/>
    <property type="match status" value="1"/>
</dbReference>
<dbReference type="PANTHER" id="PTHR43133:SF50">
    <property type="entry name" value="ECF RNA POLYMERASE SIGMA FACTOR SIGM"/>
    <property type="match status" value="1"/>
</dbReference>
<keyword evidence="4" id="KW-0238">DNA-binding</keyword>
<dbReference type="Gene3D" id="1.10.1740.10">
    <property type="match status" value="1"/>
</dbReference>
<dbReference type="NCBIfam" id="TIGR02937">
    <property type="entry name" value="sigma70-ECF"/>
    <property type="match status" value="1"/>
</dbReference>
<organism evidence="8 9">
    <name type="scientific">Nakamurella aerolata</name>
    <dbReference type="NCBI Taxonomy" id="1656892"/>
    <lineage>
        <taxon>Bacteria</taxon>
        <taxon>Bacillati</taxon>
        <taxon>Actinomycetota</taxon>
        <taxon>Actinomycetes</taxon>
        <taxon>Nakamurellales</taxon>
        <taxon>Nakamurellaceae</taxon>
        <taxon>Nakamurella</taxon>
    </lineage>
</organism>
<sequence length="198" mass="21239">MSTQSSVPDPSDRNDFVAFVRAHQSALFGFAVALTGDRSAAEKLTADVVGDAYANWPRVSTAEFPLAYVRRMLLNKFLRNTRRRTVVQAPRDPELVSTVAERDPAGDSAQRIAEHDELAQQLASLPKQQQAALALRYYLDLSDDAIAAELGCKPASVRGYISRGLAALRIELGDGGSGPDTPALLSPTLLAVPPPDPA</sequence>
<accession>A0A849A337</accession>
<keyword evidence="2" id="KW-0805">Transcription regulation</keyword>
<evidence type="ECO:0000313" key="8">
    <source>
        <dbReference type="EMBL" id="NNG34487.1"/>
    </source>
</evidence>
<dbReference type="SUPFAM" id="SSF88659">
    <property type="entry name" value="Sigma3 and sigma4 domains of RNA polymerase sigma factors"/>
    <property type="match status" value="1"/>
</dbReference>
<dbReference type="GO" id="GO:0003677">
    <property type="term" value="F:DNA binding"/>
    <property type="evidence" value="ECO:0007669"/>
    <property type="project" value="UniProtKB-KW"/>
</dbReference>
<dbReference type="InterPro" id="IPR013325">
    <property type="entry name" value="RNA_pol_sigma_r2"/>
</dbReference>
<dbReference type="GO" id="GO:0016987">
    <property type="term" value="F:sigma factor activity"/>
    <property type="evidence" value="ECO:0007669"/>
    <property type="project" value="UniProtKB-KW"/>
</dbReference>
<keyword evidence="5" id="KW-0804">Transcription</keyword>
<evidence type="ECO:0000256" key="1">
    <source>
        <dbReference type="ARBA" id="ARBA00010641"/>
    </source>
</evidence>
<gene>
    <name evidence="8" type="ORF">HKD39_01875</name>
</gene>
<dbReference type="Pfam" id="PF08281">
    <property type="entry name" value="Sigma70_r4_2"/>
    <property type="match status" value="1"/>
</dbReference>
<comment type="caution">
    <text evidence="8">The sequence shown here is derived from an EMBL/GenBank/DDBJ whole genome shotgun (WGS) entry which is preliminary data.</text>
</comment>
<protein>
    <submittedName>
        <fullName evidence="8">SigE family RNA polymerase sigma factor</fullName>
    </submittedName>
</protein>
<evidence type="ECO:0000256" key="4">
    <source>
        <dbReference type="ARBA" id="ARBA00023125"/>
    </source>
</evidence>
<feature type="domain" description="RNA polymerase sigma factor 70 region 4 type 2" evidence="7">
    <location>
        <begin position="116"/>
        <end position="168"/>
    </location>
</feature>
<dbReference type="SUPFAM" id="SSF88946">
    <property type="entry name" value="Sigma2 domain of RNA polymerase sigma factors"/>
    <property type="match status" value="1"/>
</dbReference>
<evidence type="ECO:0000256" key="2">
    <source>
        <dbReference type="ARBA" id="ARBA00023015"/>
    </source>
</evidence>
<dbReference type="PANTHER" id="PTHR43133">
    <property type="entry name" value="RNA POLYMERASE ECF-TYPE SIGMA FACTO"/>
    <property type="match status" value="1"/>
</dbReference>
<dbReference type="Proteomes" id="UP000562984">
    <property type="component" value="Unassembled WGS sequence"/>
</dbReference>
<keyword evidence="3" id="KW-0731">Sigma factor</keyword>
<dbReference type="InterPro" id="IPR014284">
    <property type="entry name" value="RNA_pol_sigma-70_dom"/>
</dbReference>
<dbReference type="InterPro" id="IPR013324">
    <property type="entry name" value="RNA_pol_sigma_r3/r4-like"/>
</dbReference>
<dbReference type="GO" id="GO:0006352">
    <property type="term" value="P:DNA-templated transcription initiation"/>
    <property type="evidence" value="ECO:0007669"/>
    <property type="project" value="InterPro"/>
</dbReference>
<proteinExistence type="inferred from homology"/>
<evidence type="ECO:0000256" key="3">
    <source>
        <dbReference type="ARBA" id="ARBA00023082"/>
    </source>
</evidence>
<name>A0A849A337_9ACTN</name>
<keyword evidence="9" id="KW-1185">Reference proteome</keyword>
<comment type="similarity">
    <text evidence="1">Belongs to the sigma-70 factor family. ECF subfamily.</text>
</comment>
<dbReference type="InterPro" id="IPR036388">
    <property type="entry name" value="WH-like_DNA-bd_sf"/>
</dbReference>
<evidence type="ECO:0000256" key="5">
    <source>
        <dbReference type="ARBA" id="ARBA00023163"/>
    </source>
</evidence>
<dbReference type="InterPro" id="IPR039425">
    <property type="entry name" value="RNA_pol_sigma-70-like"/>
</dbReference>
<dbReference type="EMBL" id="JABEND010000001">
    <property type="protein sequence ID" value="NNG34487.1"/>
    <property type="molecule type" value="Genomic_DNA"/>
</dbReference>
<evidence type="ECO:0000259" key="7">
    <source>
        <dbReference type="Pfam" id="PF08281"/>
    </source>
</evidence>
<dbReference type="InterPro" id="IPR013249">
    <property type="entry name" value="RNA_pol_sigma70_r4_t2"/>
</dbReference>
<dbReference type="AlphaFoldDB" id="A0A849A337"/>
<dbReference type="RefSeq" id="WP_171198114.1">
    <property type="nucleotide sequence ID" value="NZ_JABEND010000001.1"/>
</dbReference>
<feature type="region of interest" description="Disordered" evidence="6">
    <location>
        <begin position="176"/>
        <end position="198"/>
    </location>
</feature>